<name>A0A1X0P0D5_9TRYP</name>
<accession>A0A1X0P0D5</accession>
<proteinExistence type="predicted"/>
<dbReference type="OrthoDB" id="265914at2759"/>
<evidence type="ECO:0000313" key="3">
    <source>
        <dbReference type="Proteomes" id="UP000192257"/>
    </source>
</evidence>
<gene>
    <name evidence="2" type="ORF">TM35_000082020</name>
</gene>
<evidence type="ECO:0000256" key="1">
    <source>
        <dbReference type="SAM" id="Coils"/>
    </source>
</evidence>
<sequence>MTSEQVAELEKRAAAAELAIAELKAKLQEESLKNAAAGNNNNAALESKLRQLLDLMREDRQECEAIRAQRDELKEENERLRTQVSKHEYRIKHLLRTINEIESAKQ</sequence>
<keyword evidence="1" id="KW-0175">Coiled coil</keyword>
<dbReference type="Proteomes" id="UP000192257">
    <property type="component" value="Unassembled WGS sequence"/>
</dbReference>
<feature type="coiled-coil region" evidence="1">
    <location>
        <begin position="6"/>
        <end position="90"/>
    </location>
</feature>
<comment type="caution">
    <text evidence="2">The sequence shown here is derived from an EMBL/GenBank/DDBJ whole genome shotgun (WGS) entry which is preliminary data.</text>
</comment>
<organism evidence="2 3">
    <name type="scientific">Trypanosoma theileri</name>
    <dbReference type="NCBI Taxonomy" id="67003"/>
    <lineage>
        <taxon>Eukaryota</taxon>
        <taxon>Discoba</taxon>
        <taxon>Euglenozoa</taxon>
        <taxon>Kinetoplastea</taxon>
        <taxon>Metakinetoplastina</taxon>
        <taxon>Trypanosomatida</taxon>
        <taxon>Trypanosomatidae</taxon>
        <taxon>Trypanosoma</taxon>
    </lineage>
</organism>
<reference evidence="2 3" key="1">
    <citation type="submission" date="2017-03" db="EMBL/GenBank/DDBJ databases">
        <title>An alternative strategy for trypanosome survival in the mammalian bloodstream revealed through genome and transcriptome analysis of the ubiquitous bovine parasite Trypanosoma (Megatrypanum) theileri.</title>
        <authorList>
            <person name="Kelly S."/>
            <person name="Ivens A."/>
            <person name="Mott A."/>
            <person name="O'Neill E."/>
            <person name="Emms D."/>
            <person name="Macleod O."/>
            <person name="Voorheis P."/>
            <person name="Matthews J."/>
            <person name="Matthews K."/>
            <person name="Carrington M."/>
        </authorList>
    </citation>
    <scope>NUCLEOTIDE SEQUENCE [LARGE SCALE GENOMIC DNA]</scope>
    <source>
        <strain evidence="2">Edinburgh</strain>
    </source>
</reference>
<dbReference type="EMBL" id="NBCO01000008">
    <property type="protein sequence ID" value="ORC90404.1"/>
    <property type="molecule type" value="Genomic_DNA"/>
</dbReference>
<dbReference type="AlphaFoldDB" id="A0A1X0P0D5"/>
<dbReference type="RefSeq" id="XP_028884470.1">
    <property type="nucleotide sequence ID" value="XM_029024067.1"/>
</dbReference>
<protein>
    <submittedName>
        <fullName evidence="2">Uncharacterized protein</fullName>
    </submittedName>
</protein>
<dbReference type="GeneID" id="39983847"/>
<dbReference type="VEuPathDB" id="TriTrypDB:TM35_000082020"/>
<evidence type="ECO:0000313" key="2">
    <source>
        <dbReference type="EMBL" id="ORC90404.1"/>
    </source>
</evidence>
<keyword evidence="3" id="KW-1185">Reference proteome</keyword>